<dbReference type="InterPro" id="IPR042070">
    <property type="entry name" value="PucR_C-HTH_sf"/>
</dbReference>
<dbReference type="PANTHER" id="PTHR33744">
    <property type="entry name" value="CARBOHYDRATE DIACID REGULATOR"/>
    <property type="match status" value="1"/>
</dbReference>
<dbReference type="RefSeq" id="WP_265382875.1">
    <property type="nucleotide sequence ID" value="NZ_CP110615.1"/>
</dbReference>
<gene>
    <name evidence="5" type="ORF">RHODO2019_16935</name>
</gene>
<dbReference type="Pfam" id="PF13556">
    <property type="entry name" value="HTH_30"/>
    <property type="match status" value="1"/>
</dbReference>
<name>A0ABY6NZX2_9NOCA</name>
<organism evidence="5 6">
    <name type="scientific">Rhodococcus antarcticus</name>
    <dbReference type="NCBI Taxonomy" id="2987751"/>
    <lineage>
        <taxon>Bacteria</taxon>
        <taxon>Bacillati</taxon>
        <taxon>Actinomycetota</taxon>
        <taxon>Actinomycetes</taxon>
        <taxon>Mycobacteriales</taxon>
        <taxon>Nocardiaceae</taxon>
        <taxon>Rhodococcus</taxon>
    </lineage>
</organism>
<feature type="domain" description="PucR C-terminal helix-turn-helix" evidence="2">
    <location>
        <begin position="337"/>
        <end position="395"/>
    </location>
</feature>
<proteinExistence type="inferred from homology"/>
<dbReference type="PANTHER" id="PTHR33744:SF1">
    <property type="entry name" value="DNA-BINDING TRANSCRIPTIONAL ACTIVATOR ADER"/>
    <property type="match status" value="1"/>
</dbReference>
<accession>A0ABY6NZX2</accession>
<evidence type="ECO:0000256" key="1">
    <source>
        <dbReference type="ARBA" id="ARBA00006754"/>
    </source>
</evidence>
<evidence type="ECO:0000259" key="3">
    <source>
        <dbReference type="Pfam" id="PF14361"/>
    </source>
</evidence>
<dbReference type="EMBL" id="CP110615">
    <property type="protein sequence ID" value="UZJ24769.1"/>
    <property type="molecule type" value="Genomic_DNA"/>
</dbReference>
<evidence type="ECO:0000313" key="6">
    <source>
        <dbReference type="Proteomes" id="UP001164965"/>
    </source>
</evidence>
<evidence type="ECO:0000313" key="5">
    <source>
        <dbReference type="EMBL" id="UZJ24769.1"/>
    </source>
</evidence>
<dbReference type="InterPro" id="IPR025736">
    <property type="entry name" value="PucR_C-HTH_dom"/>
</dbReference>
<dbReference type="InterPro" id="IPR041522">
    <property type="entry name" value="CdaR_GGDEF"/>
</dbReference>
<dbReference type="InterPro" id="IPR025751">
    <property type="entry name" value="RsbRD_N_dom"/>
</dbReference>
<keyword evidence="6" id="KW-1185">Reference proteome</keyword>
<protein>
    <submittedName>
        <fullName evidence="5">Helix-turn-helix domain-containing protein</fullName>
    </submittedName>
</protein>
<dbReference type="InterPro" id="IPR051448">
    <property type="entry name" value="CdaR-like_regulators"/>
</dbReference>
<feature type="domain" description="RsbT co-antagonist protein RsbRD N-terminal" evidence="3">
    <location>
        <begin position="24"/>
        <end position="165"/>
    </location>
</feature>
<comment type="similarity">
    <text evidence="1">Belongs to the CdaR family.</text>
</comment>
<reference evidence="5" key="1">
    <citation type="submission" date="2022-10" db="EMBL/GenBank/DDBJ databases">
        <title>Rhodococcus sp.75.</title>
        <authorList>
            <person name="Sun M."/>
        </authorList>
    </citation>
    <scope>NUCLEOTIDE SEQUENCE</scope>
    <source>
        <strain evidence="5">75</strain>
    </source>
</reference>
<dbReference type="Pfam" id="PF14361">
    <property type="entry name" value="RsbRD_N"/>
    <property type="match status" value="1"/>
</dbReference>
<evidence type="ECO:0000259" key="4">
    <source>
        <dbReference type="Pfam" id="PF17853"/>
    </source>
</evidence>
<dbReference type="Proteomes" id="UP001164965">
    <property type="component" value="Chromosome"/>
</dbReference>
<evidence type="ECO:0000259" key="2">
    <source>
        <dbReference type="Pfam" id="PF13556"/>
    </source>
</evidence>
<sequence>MPGDGVGSLVGSYASYLLRHELVALTEELVSLIGAAVPDYADLSAVSEAELRLSCQLNLGVALAELAGTAPLVDSLATPQHETGQRRARQRLPLESLLHSYRLGGRVLWQGLVRRAAQGGSPREHRQLLDEAWILWEVIDRHSFIVARAYREEQGRLQQRTQRRRSALLIALLEGHGVDAELAQDAASVLDMPLRGPRFVVVAAMDQAQTDPAPSADRVLDAAGFSAAWAVQARQESGLVCLTPEQSLDDAVAVLTGAAVGAVAVSGVVDRFDEVAAAYRLAELTLQTLPAGYVGVALVTEHLPQALLAAASDVTTVLVQQTLGAVLELGEVEQRTYLNTLQVLLDCDGSYVAAARELFCHRNTVLQRAKRLQSLTGYSLSSPTDRLHLHLALLAVRSGHHTPPPVGKHPGH</sequence>
<dbReference type="Gene3D" id="1.10.10.2840">
    <property type="entry name" value="PucR C-terminal helix-turn-helix domain"/>
    <property type="match status" value="1"/>
</dbReference>
<feature type="domain" description="CdaR GGDEF-like" evidence="4">
    <location>
        <begin position="179"/>
        <end position="287"/>
    </location>
</feature>
<dbReference type="Pfam" id="PF17853">
    <property type="entry name" value="GGDEF_2"/>
    <property type="match status" value="1"/>
</dbReference>